<name>A0A9D1XM41_9FIRM</name>
<gene>
    <name evidence="1" type="ORF">H9980_08345</name>
</gene>
<reference evidence="1" key="2">
    <citation type="submission" date="2021-04" db="EMBL/GenBank/DDBJ databases">
        <authorList>
            <person name="Gilroy R."/>
        </authorList>
    </citation>
    <scope>NUCLEOTIDE SEQUENCE</scope>
    <source>
        <strain evidence="1">ChiGjej1B1-14440</strain>
    </source>
</reference>
<accession>A0A9D1XM41</accession>
<evidence type="ECO:0000313" key="1">
    <source>
        <dbReference type="EMBL" id="HIX81962.1"/>
    </source>
</evidence>
<organism evidence="1 2">
    <name type="scientific">Candidatus Erysipelatoclostridium merdavium</name>
    <dbReference type="NCBI Taxonomy" id="2838566"/>
    <lineage>
        <taxon>Bacteria</taxon>
        <taxon>Bacillati</taxon>
        <taxon>Bacillota</taxon>
        <taxon>Erysipelotrichia</taxon>
        <taxon>Erysipelotrichales</taxon>
        <taxon>Erysipelotrichales incertae sedis</taxon>
    </lineage>
</organism>
<reference evidence="1" key="1">
    <citation type="journal article" date="2021" name="PeerJ">
        <title>Extensive microbial diversity within the chicken gut microbiome revealed by metagenomics and culture.</title>
        <authorList>
            <person name="Gilroy R."/>
            <person name="Ravi A."/>
            <person name="Getino M."/>
            <person name="Pursley I."/>
            <person name="Horton D.L."/>
            <person name="Alikhan N.F."/>
            <person name="Baker D."/>
            <person name="Gharbi K."/>
            <person name="Hall N."/>
            <person name="Watson M."/>
            <person name="Adriaenssens E.M."/>
            <person name="Foster-Nyarko E."/>
            <person name="Jarju S."/>
            <person name="Secka A."/>
            <person name="Antonio M."/>
            <person name="Oren A."/>
            <person name="Chaudhuri R.R."/>
            <person name="La Ragione R."/>
            <person name="Hildebrand F."/>
            <person name="Pallen M.J."/>
        </authorList>
    </citation>
    <scope>NUCLEOTIDE SEQUENCE</scope>
    <source>
        <strain evidence="1">ChiGjej1B1-14440</strain>
    </source>
</reference>
<dbReference type="EMBL" id="DXET01000183">
    <property type="protein sequence ID" value="HIX81962.1"/>
    <property type="molecule type" value="Genomic_DNA"/>
</dbReference>
<dbReference type="Proteomes" id="UP000886724">
    <property type="component" value="Unassembled WGS sequence"/>
</dbReference>
<comment type="caution">
    <text evidence="1">The sequence shown here is derived from an EMBL/GenBank/DDBJ whole genome shotgun (WGS) entry which is preliminary data.</text>
</comment>
<sequence length="224" mass="26847">MNKVFSSILLLTLLINTGCSSENKINNNFDYYCYLIENQDLRLEDNTKQAISDDEKEEDQTDVENDDTICHSYNIYDDDKLVGTLKDVEMYWEGDENYIIVLNFQYDYTSITLGYNEYPDSNVIERDFEFYRYDITTNELSEKDISDAVEKISPKVHDLLLEFDQDVYENLAKVYTFPSNYEYSHYGNVDNEYIWFLRDDEDGQYLYYGYDFENKFDNYYNQES</sequence>
<protein>
    <submittedName>
        <fullName evidence="1">Uncharacterized protein</fullName>
    </submittedName>
</protein>
<proteinExistence type="predicted"/>
<evidence type="ECO:0000313" key="2">
    <source>
        <dbReference type="Proteomes" id="UP000886724"/>
    </source>
</evidence>
<dbReference type="AlphaFoldDB" id="A0A9D1XM41"/>